<evidence type="ECO:0000256" key="10">
    <source>
        <dbReference type="ARBA" id="ARBA00049985"/>
    </source>
</evidence>
<dbReference type="EMBL" id="QKYN01000134">
    <property type="protein sequence ID" value="RAG81871.1"/>
    <property type="molecule type" value="Genomic_DNA"/>
</dbReference>
<dbReference type="InterPro" id="IPR050763">
    <property type="entry name" value="ABC_transporter_ATP-binding"/>
</dbReference>
<keyword evidence="9" id="KW-0046">Antibiotic resistance</keyword>
<keyword evidence="8" id="KW-0472">Membrane</keyword>
<dbReference type="GO" id="GO:0008559">
    <property type="term" value="F:ABC-type xenobiotic transporter activity"/>
    <property type="evidence" value="ECO:0007669"/>
    <property type="project" value="UniProtKB-EC"/>
</dbReference>
<comment type="caution">
    <text evidence="12">The sequence shown here is derived from an EMBL/GenBank/DDBJ whole genome shotgun (WGS) entry which is preliminary data.</text>
</comment>
<dbReference type="GO" id="GO:0005524">
    <property type="term" value="F:ATP binding"/>
    <property type="evidence" value="ECO:0007669"/>
    <property type="project" value="UniProtKB-KW"/>
</dbReference>
<dbReference type="OrthoDB" id="9804819at2"/>
<dbReference type="PANTHER" id="PTHR42711">
    <property type="entry name" value="ABC TRANSPORTER ATP-BINDING PROTEIN"/>
    <property type="match status" value="1"/>
</dbReference>
<dbReference type="SMART" id="SM00382">
    <property type="entry name" value="AAA"/>
    <property type="match status" value="1"/>
</dbReference>
<evidence type="ECO:0000256" key="8">
    <source>
        <dbReference type="ARBA" id="ARBA00023136"/>
    </source>
</evidence>
<keyword evidence="6 12" id="KW-0067">ATP-binding</keyword>
<dbReference type="GO" id="GO:0005886">
    <property type="term" value="C:plasma membrane"/>
    <property type="evidence" value="ECO:0007669"/>
    <property type="project" value="UniProtKB-SubCell"/>
</dbReference>
<keyword evidence="13" id="KW-1185">Reference proteome</keyword>
<evidence type="ECO:0000313" key="13">
    <source>
        <dbReference type="Proteomes" id="UP000248889"/>
    </source>
</evidence>
<gene>
    <name evidence="12" type="ORF">DN069_30535</name>
</gene>
<proteinExistence type="inferred from homology"/>
<dbReference type="InterPro" id="IPR003439">
    <property type="entry name" value="ABC_transporter-like_ATP-bd"/>
</dbReference>
<keyword evidence="4" id="KW-1003">Cell membrane</keyword>
<reference evidence="12 13" key="1">
    <citation type="submission" date="2018-06" db="EMBL/GenBank/DDBJ databases">
        <title>Streptacidiphilus pinicola sp. nov., isolated from pine grove soil.</title>
        <authorList>
            <person name="Roh S.G."/>
            <person name="Park S."/>
            <person name="Kim M.-K."/>
            <person name="Yun B.-R."/>
            <person name="Park J."/>
            <person name="Kim M.J."/>
            <person name="Kim Y.S."/>
            <person name="Kim S.B."/>
        </authorList>
    </citation>
    <scope>NUCLEOTIDE SEQUENCE [LARGE SCALE GENOMIC DNA]</scope>
    <source>
        <strain evidence="12 13">MMS16-CNU450</strain>
    </source>
</reference>
<dbReference type="CDD" id="cd03230">
    <property type="entry name" value="ABC_DR_subfamily_A"/>
    <property type="match status" value="1"/>
</dbReference>
<dbReference type="InterPro" id="IPR017871">
    <property type="entry name" value="ABC_transporter-like_CS"/>
</dbReference>
<dbReference type="FunFam" id="3.40.50.300:FF:000589">
    <property type="entry name" value="ABC transporter, ATP-binding subunit"/>
    <property type="match status" value="1"/>
</dbReference>
<dbReference type="SUPFAM" id="SSF52540">
    <property type="entry name" value="P-loop containing nucleoside triphosphate hydrolases"/>
    <property type="match status" value="1"/>
</dbReference>
<dbReference type="PROSITE" id="PS50893">
    <property type="entry name" value="ABC_TRANSPORTER_2"/>
    <property type="match status" value="1"/>
</dbReference>
<dbReference type="PROSITE" id="PS00211">
    <property type="entry name" value="ABC_TRANSPORTER_1"/>
    <property type="match status" value="1"/>
</dbReference>
<organism evidence="12 13">
    <name type="scientific">Streptacidiphilus pinicola</name>
    <dbReference type="NCBI Taxonomy" id="2219663"/>
    <lineage>
        <taxon>Bacteria</taxon>
        <taxon>Bacillati</taxon>
        <taxon>Actinomycetota</taxon>
        <taxon>Actinomycetes</taxon>
        <taxon>Kitasatosporales</taxon>
        <taxon>Streptomycetaceae</taxon>
        <taxon>Streptacidiphilus</taxon>
    </lineage>
</organism>
<evidence type="ECO:0000256" key="5">
    <source>
        <dbReference type="ARBA" id="ARBA00022741"/>
    </source>
</evidence>
<protein>
    <recommendedName>
        <fullName evidence="2">ABC-type xenobiotic transporter</fullName>
        <ecNumber evidence="2">7.6.2.2</ecNumber>
    </recommendedName>
</protein>
<sequence>MAVIEVERLHKRYGDEVAVHDVSFEVERGEIFGVLGPNGAGKTTTVECLSGLRRRDGGRVSVLGLDPVTERDALRQVLGVQLQHSALPERLRVREALELYASFYRRPADIDGLLTRLGLTEKAGAAYKRLSGGQQQRLAIALAMVGSPQVVVLDELTTGLDPHARRATWELVEQVRDAGVTVLLVTHFMEEAERLCDRVALIDAGRVVAVDTPAGLAARAGREQRMRFRPSEPLADAELLALAEVTRVLHHGPQLEVVGTGNLVHAVTSLLARRQIIAGDLRVEQATLDDAFVSLTHATTSGATS</sequence>
<dbReference type="GO" id="GO:0046677">
    <property type="term" value="P:response to antibiotic"/>
    <property type="evidence" value="ECO:0007669"/>
    <property type="project" value="UniProtKB-KW"/>
</dbReference>
<dbReference type="AlphaFoldDB" id="A0A2X0IEL1"/>
<evidence type="ECO:0000256" key="7">
    <source>
        <dbReference type="ARBA" id="ARBA00022967"/>
    </source>
</evidence>
<dbReference type="RefSeq" id="WP_111506476.1">
    <property type="nucleotide sequence ID" value="NZ_QKYN01000134.1"/>
</dbReference>
<keyword evidence="3" id="KW-0813">Transport</keyword>
<evidence type="ECO:0000256" key="2">
    <source>
        <dbReference type="ARBA" id="ARBA00012191"/>
    </source>
</evidence>
<evidence type="ECO:0000256" key="6">
    <source>
        <dbReference type="ARBA" id="ARBA00022840"/>
    </source>
</evidence>
<evidence type="ECO:0000256" key="4">
    <source>
        <dbReference type="ARBA" id="ARBA00022475"/>
    </source>
</evidence>
<dbReference type="Proteomes" id="UP000248889">
    <property type="component" value="Unassembled WGS sequence"/>
</dbReference>
<keyword evidence="5" id="KW-0547">Nucleotide-binding</keyword>
<accession>A0A2X0IEL1</accession>
<evidence type="ECO:0000259" key="11">
    <source>
        <dbReference type="PROSITE" id="PS50893"/>
    </source>
</evidence>
<dbReference type="InterPro" id="IPR003593">
    <property type="entry name" value="AAA+_ATPase"/>
</dbReference>
<dbReference type="Gene3D" id="3.40.50.300">
    <property type="entry name" value="P-loop containing nucleotide triphosphate hydrolases"/>
    <property type="match status" value="1"/>
</dbReference>
<evidence type="ECO:0000256" key="1">
    <source>
        <dbReference type="ARBA" id="ARBA00004413"/>
    </source>
</evidence>
<evidence type="ECO:0000313" key="12">
    <source>
        <dbReference type="EMBL" id="RAG81871.1"/>
    </source>
</evidence>
<name>A0A2X0IEL1_9ACTN</name>
<evidence type="ECO:0000256" key="3">
    <source>
        <dbReference type="ARBA" id="ARBA00022448"/>
    </source>
</evidence>
<feature type="domain" description="ABC transporter" evidence="11">
    <location>
        <begin position="4"/>
        <end position="229"/>
    </location>
</feature>
<evidence type="ECO:0000256" key="9">
    <source>
        <dbReference type="ARBA" id="ARBA00023251"/>
    </source>
</evidence>
<dbReference type="Pfam" id="PF00005">
    <property type="entry name" value="ABC_tran"/>
    <property type="match status" value="1"/>
</dbReference>
<comment type="similarity">
    <text evidence="10">Belongs to the ABC transporter superfamily. Drug exporter-1 (DrugE1) (TC 3.A.1.105) family.</text>
</comment>
<dbReference type="EC" id="7.6.2.2" evidence="2"/>
<keyword evidence="7" id="KW-1278">Translocase</keyword>
<dbReference type="PANTHER" id="PTHR42711:SF16">
    <property type="entry name" value="ABC TRANSPORTER ATP-BINDING PROTEIN"/>
    <property type="match status" value="1"/>
</dbReference>
<comment type="subcellular location">
    <subcellularLocation>
        <location evidence="1">Cell membrane</location>
        <topology evidence="1">Peripheral membrane protein</topology>
        <orientation evidence="1">Cytoplasmic side</orientation>
    </subcellularLocation>
</comment>
<dbReference type="GO" id="GO:0016887">
    <property type="term" value="F:ATP hydrolysis activity"/>
    <property type="evidence" value="ECO:0007669"/>
    <property type="project" value="InterPro"/>
</dbReference>
<dbReference type="InterPro" id="IPR027417">
    <property type="entry name" value="P-loop_NTPase"/>
</dbReference>